<dbReference type="SUPFAM" id="SSF48695">
    <property type="entry name" value="Multiheme cytochromes"/>
    <property type="match status" value="1"/>
</dbReference>
<feature type="domain" description="Cytochrome c" evidence="6">
    <location>
        <begin position="104"/>
        <end position="254"/>
    </location>
</feature>
<dbReference type="STRING" id="299255.SAMN02745129_3301"/>
<dbReference type="PANTHER" id="PTHR35038:SF8">
    <property type="entry name" value="C-TYPE POLYHEME CYTOCHROME OMCC"/>
    <property type="match status" value="1"/>
</dbReference>
<dbReference type="InterPro" id="IPR009056">
    <property type="entry name" value="Cyt_c-like_dom"/>
</dbReference>
<organism evidence="7 8">
    <name type="scientific">Ferrimonas marina</name>
    <dbReference type="NCBI Taxonomy" id="299255"/>
    <lineage>
        <taxon>Bacteria</taxon>
        <taxon>Pseudomonadati</taxon>
        <taxon>Pseudomonadota</taxon>
        <taxon>Gammaproteobacteria</taxon>
        <taxon>Alteromonadales</taxon>
        <taxon>Ferrimonadaceae</taxon>
        <taxon>Ferrimonas</taxon>
    </lineage>
</organism>
<keyword evidence="3 4" id="KW-0408">Iron</keyword>
<dbReference type="EMBL" id="FQXG01000005">
    <property type="protein sequence ID" value="SHH95780.1"/>
    <property type="molecule type" value="Genomic_DNA"/>
</dbReference>
<feature type="chain" id="PRO_5012974430" evidence="5">
    <location>
        <begin position="27"/>
        <end position="657"/>
    </location>
</feature>
<reference evidence="7 8" key="1">
    <citation type="submission" date="2016-11" db="EMBL/GenBank/DDBJ databases">
        <authorList>
            <person name="Jaros S."/>
            <person name="Januszkiewicz K."/>
            <person name="Wedrychowicz H."/>
        </authorList>
    </citation>
    <scope>NUCLEOTIDE SEQUENCE [LARGE SCALE GENOMIC DNA]</scope>
    <source>
        <strain evidence="7 8">DSM 16917</strain>
    </source>
</reference>
<dbReference type="AlphaFoldDB" id="A0A1M5X7E5"/>
<dbReference type="InterPro" id="IPR023155">
    <property type="entry name" value="Cyt_c-552/4"/>
</dbReference>
<keyword evidence="8" id="KW-1185">Reference proteome</keyword>
<dbReference type="GO" id="GO:0046872">
    <property type="term" value="F:metal ion binding"/>
    <property type="evidence" value="ECO:0007669"/>
    <property type="project" value="UniProtKB-KW"/>
</dbReference>
<evidence type="ECO:0000313" key="7">
    <source>
        <dbReference type="EMBL" id="SHH95780.1"/>
    </source>
</evidence>
<evidence type="ECO:0000259" key="6">
    <source>
        <dbReference type="PROSITE" id="PS51007"/>
    </source>
</evidence>
<dbReference type="InterPro" id="IPR036280">
    <property type="entry name" value="Multihaem_cyt_sf"/>
</dbReference>
<evidence type="ECO:0000256" key="3">
    <source>
        <dbReference type="ARBA" id="ARBA00023004"/>
    </source>
</evidence>
<name>A0A1M5X7E5_9GAMM</name>
<dbReference type="GO" id="GO:0016491">
    <property type="term" value="F:oxidoreductase activity"/>
    <property type="evidence" value="ECO:0007669"/>
    <property type="project" value="TreeGrafter"/>
</dbReference>
<dbReference type="PANTHER" id="PTHR35038">
    <property type="entry name" value="DISSIMILATORY SULFITE REDUCTASE SIRA"/>
    <property type="match status" value="1"/>
</dbReference>
<dbReference type="GO" id="GO:0009055">
    <property type="term" value="F:electron transfer activity"/>
    <property type="evidence" value="ECO:0007669"/>
    <property type="project" value="InterPro"/>
</dbReference>
<accession>A0A1M5X7E5</accession>
<evidence type="ECO:0000256" key="4">
    <source>
        <dbReference type="PROSITE-ProRule" id="PRU00433"/>
    </source>
</evidence>
<dbReference type="PROSITE" id="PS51007">
    <property type="entry name" value="CYTC"/>
    <property type="match status" value="1"/>
</dbReference>
<dbReference type="RefSeq" id="WP_082766776.1">
    <property type="nucleotide sequence ID" value="NZ_FQXG01000005.1"/>
</dbReference>
<dbReference type="Gene3D" id="1.10.1130.10">
    <property type="entry name" value="Flavocytochrome C3, Chain A"/>
    <property type="match status" value="2"/>
</dbReference>
<evidence type="ECO:0000313" key="8">
    <source>
        <dbReference type="Proteomes" id="UP000184268"/>
    </source>
</evidence>
<dbReference type="InterPro" id="IPR051829">
    <property type="entry name" value="Multiheme_Cytochr_ET"/>
</dbReference>
<dbReference type="Proteomes" id="UP000184268">
    <property type="component" value="Unassembled WGS sequence"/>
</dbReference>
<evidence type="ECO:0000256" key="2">
    <source>
        <dbReference type="ARBA" id="ARBA00022729"/>
    </source>
</evidence>
<gene>
    <name evidence="7" type="ORF">SAMN02745129_3301</name>
</gene>
<dbReference type="Pfam" id="PF13435">
    <property type="entry name" value="Cytochrome_C554"/>
    <property type="match status" value="1"/>
</dbReference>
<keyword evidence="4" id="KW-0349">Heme</keyword>
<feature type="signal peptide" evidence="5">
    <location>
        <begin position="1"/>
        <end position="26"/>
    </location>
</feature>
<dbReference type="InterPro" id="IPR010177">
    <property type="entry name" value="Paired_CXXCH_1"/>
</dbReference>
<dbReference type="GO" id="GO:0020037">
    <property type="term" value="F:heme binding"/>
    <property type="evidence" value="ECO:0007669"/>
    <property type="project" value="InterPro"/>
</dbReference>
<proteinExistence type="predicted"/>
<keyword evidence="2 5" id="KW-0732">Signal</keyword>
<dbReference type="Gene3D" id="1.20.140.10">
    <property type="entry name" value="Butyryl-CoA Dehydrogenase, subunit A, domain 3"/>
    <property type="match status" value="1"/>
</dbReference>
<protein>
    <submittedName>
        <fullName evidence="7">Cytochrome c7</fullName>
    </submittedName>
</protein>
<evidence type="ECO:0000256" key="5">
    <source>
        <dbReference type="SAM" id="SignalP"/>
    </source>
</evidence>
<dbReference type="Pfam" id="PF09699">
    <property type="entry name" value="Paired_CXXCH_1"/>
    <property type="match status" value="1"/>
</dbReference>
<keyword evidence="1 4" id="KW-0479">Metal-binding</keyword>
<evidence type="ECO:0000256" key="1">
    <source>
        <dbReference type="ARBA" id="ARBA00022723"/>
    </source>
</evidence>
<sequence>MMKKLISSVTSLMVAGALFAGAPAVANTDAKNISEQPPRDLLENVVYEKEYWEFLLENHPVFQYEKEGRLIGNIHLSDRQEEFIDFRSADVYAERHPELDRAAVTYRLGKETFLDFPNKYVGPKTCGECHPAQYEKWTRSRHANTLRFPDEMVEIEKFGLEDLNSPVFPEVGPASILPEGVTADAVYAVIGTPRTKYGFLDAYLVRGTYHVRDGLLSEGTGTIVAGTNQFSRGWAESITPEVAKQIASYVEGFPTTIEEFAKKGTTGSDVWGVTSYGSNFENKFMFQPASSYCEVCHTMKFNFANKDEFFDALGDAKKLQDATISRGISCEECHGAGGHMVDGNGGGMPSNCERCHQRFVWNEVAQERDERNPFNSYFKSSCPSCGTEGSQMYFSEHYSKGMRCTTCHDPHEVTKNDWTSNVTYAGMKKTCEDCHSVQAEFYANSGKHQAGGCRGCHMPNLGSCENFATIQFPDQAGFDNVRASHIWNIKVDKDAKTLNPPEGEPRENTVKGWTIARDDNNNNYLDLMWSCGRTAFADASVLDGGGCHSPVQSKLPKSLHFENQEQVYERVMKWQTPVKDGYDHVRNTLKQIDNKIGKANLTNSEKAKILGLARQARDIADKVEKDGAWGAHGARYTQRLMDEAVVYVDEAAALMKL</sequence>